<sequence>MVQVNWTIQARDDLKTIYNYIARDSKKYAQLQVLRLKSRTHILKTQAFSGKIVPELERNDIRELIEGSYRIIYKVINENRVDILSVHHSARDLSLRRV</sequence>
<dbReference type="InterPro" id="IPR035093">
    <property type="entry name" value="RelE/ParE_toxin_dom_sf"/>
</dbReference>
<dbReference type="Gene3D" id="3.30.2310.20">
    <property type="entry name" value="RelE-like"/>
    <property type="match status" value="1"/>
</dbReference>
<organism evidence="3 4">
    <name type="scientific">Christiangramia oceanisediminis</name>
    <dbReference type="NCBI Taxonomy" id="2920386"/>
    <lineage>
        <taxon>Bacteria</taxon>
        <taxon>Pseudomonadati</taxon>
        <taxon>Bacteroidota</taxon>
        <taxon>Flavobacteriia</taxon>
        <taxon>Flavobacteriales</taxon>
        <taxon>Flavobacteriaceae</taxon>
        <taxon>Christiangramia</taxon>
    </lineage>
</organism>
<evidence type="ECO:0000256" key="2">
    <source>
        <dbReference type="ARBA" id="ARBA00022649"/>
    </source>
</evidence>
<dbReference type="NCBIfam" id="TIGR02385">
    <property type="entry name" value="RelE_StbE"/>
    <property type="match status" value="1"/>
</dbReference>
<dbReference type="Proteomes" id="UP001155280">
    <property type="component" value="Unassembled WGS sequence"/>
</dbReference>
<accession>A0A9X2KVQ8</accession>
<evidence type="ECO:0000256" key="1">
    <source>
        <dbReference type="ARBA" id="ARBA00006226"/>
    </source>
</evidence>
<evidence type="ECO:0000313" key="3">
    <source>
        <dbReference type="EMBL" id="MCP9199437.1"/>
    </source>
</evidence>
<proteinExistence type="inferred from homology"/>
<comment type="caution">
    <text evidence="3">The sequence shown here is derived from an EMBL/GenBank/DDBJ whole genome shotgun (WGS) entry which is preliminary data.</text>
</comment>
<reference evidence="3" key="1">
    <citation type="submission" date="2022-07" db="EMBL/GenBank/DDBJ databases">
        <title>Gramela sediminis sp. nov., isolated from deep-sea sediment of the Indian Ocean.</title>
        <authorList>
            <person name="Shi H."/>
        </authorList>
    </citation>
    <scope>NUCLEOTIDE SEQUENCE</scope>
    <source>
        <strain evidence="3">GC03-9</strain>
    </source>
</reference>
<protein>
    <submittedName>
        <fullName evidence="3">Type II toxin-antitoxin system RelE/ParE family toxin</fullName>
    </submittedName>
</protein>
<dbReference type="RefSeq" id="WP_241549734.1">
    <property type="nucleotide sequence ID" value="NZ_JANCNS010000001.1"/>
</dbReference>
<dbReference type="PANTHER" id="PTHR33755">
    <property type="entry name" value="TOXIN PARE1-RELATED"/>
    <property type="match status" value="1"/>
</dbReference>
<dbReference type="Pfam" id="PF05016">
    <property type="entry name" value="ParE_toxin"/>
    <property type="match status" value="1"/>
</dbReference>
<dbReference type="EMBL" id="JANCNS010000001">
    <property type="protein sequence ID" value="MCP9199437.1"/>
    <property type="molecule type" value="Genomic_DNA"/>
</dbReference>
<gene>
    <name evidence="3" type="ORF">MKO06_05935</name>
</gene>
<dbReference type="InterPro" id="IPR007712">
    <property type="entry name" value="RelE/ParE_toxin"/>
</dbReference>
<keyword evidence="2" id="KW-1277">Toxin-antitoxin system</keyword>
<dbReference type="InterPro" id="IPR051803">
    <property type="entry name" value="TA_system_RelE-like_toxin"/>
</dbReference>
<comment type="similarity">
    <text evidence="1">Belongs to the RelE toxin family.</text>
</comment>
<dbReference type="AlphaFoldDB" id="A0A9X2KVQ8"/>
<keyword evidence="4" id="KW-1185">Reference proteome</keyword>
<dbReference type="PANTHER" id="PTHR33755:SF5">
    <property type="entry name" value="TYPE II TOXIN-ANTITOXIN SYSTEM RELE_PARE FAMILY TOXIN"/>
    <property type="match status" value="1"/>
</dbReference>
<evidence type="ECO:0000313" key="4">
    <source>
        <dbReference type="Proteomes" id="UP001155280"/>
    </source>
</evidence>
<name>A0A9X2KVQ8_9FLAO</name>